<evidence type="ECO:0008006" key="3">
    <source>
        <dbReference type="Google" id="ProtNLM"/>
    </source>
</evidence>
<keyword evidence="1" id="KW-1133">Transmembrane helix</keyword>
<feature type="transmembrane region" description="Helical" evidence="1">
    <location>
        <begin position="83"/>
        <end position="100"/>
    </location>
</feature>
<accession>A0ABQ3WZ27</accession>
<comment type="caution">
    <text evidence="2">The sequence shown here is derived from an EMBL/GenBank/DDBJ whole genome shotgun (WGS) entry which is preliminary data.</text>
</comment>
<evidence type="ECO:0000313" key="2">
    <source>
        <dbReference type="EMBL" id="GID51538.1"/>
    </source>
</evidence>
<organism evidence="2">
    <name type="scientific">Actinoplanes campanulatus</name>
    <dbReference type="NCBI Taxonomy" id="113559"/>
    <lineage>
        <taxon>Bacteria</taxon>
        <taxon>Bacillati</taxon>
        <taxon>Actinomycetota</taxon>
        <taxon>Actinomycetes</taxon>
        <taxon>Micromonosporales</taxon>
        <taxon>Micromonosporaceae</taxon>
        <taxon>Actinoplanes</taxon>
    </lineage>
</organism>
<dbReference type="EMBL" id="BOMF01000188">
    <property type="protein sequence ID" value="GID51538.1"/>
    <property type="molecule type" value="Genomic_DNA"/>
</dbReference>
<proteinExistence type="predicted"/>
<name>A0ABQ3WZ27_9ACTN</name>
<dbReference type="RefSeq" id="WP_204301660.1">
    <property type="nucleotide sequence ID" value="NZ_BAAAGQ010000075.1"/>
</dbReference>
<keyword evidence="1" id="KW-0812">Transmembrane</keyword>
<reference evidence="2" key="1">
    <citation type="submission" date="2021-01" db="EMBL/GenBank/DDBJ databases">
        <title>Whole genome shotgun sequence of Actinoplanes capillaceus NBRC 16408.</title>
        <authorList>
            <person name="Komaki H."/>
            <person name="Tamura T."/>
        </authorList>
    </citation>
    <scope>NUCLEOTIDE SEQUENCE [LARGE SCALE GENOMIC DNA]</scope>
    <source>
        <strain evidence="2">NBRC 16408</strain>
    </source>
</reference>
<protein>
    <recommendedName>
        <fullName evidence="3">Adhesin domain-containing protein</fullName>
    </recommendedName>
</protein>
<evidence type="ECO:0000256" key="1">
    <source>
        <dbReference type="SAM" id="Phobius"/>
    </source>
</evidence>
<sequence>MADQSDRRRDASAEVAVPEFRQRVFTGAPSSVPAAGRPTIPLPGRPVSLADAPAAPTVRGRRPPPDVGRVVLIYEQVRRPWRLLGFTAVLVSLTVGVILGQTEAYQQPSPRAAATAQPAPSDAIPAPVPLTAPLGAVKQRRLEITGAATSLRIRTADLGQSLFTVTALDPNVAPQLTESADGSLLALAPGAVVTAGAEVVLNSAVAWTIKVTDGVRELDVDVRAGGLAGFALAGDVPRGALTLPKPKGTVPLTVTGTLGELIVRTQAGAPIRIRLDKGAGSATVNGAARRDVKAGVTLRETGWAAATDRYDARITAEVKSVLVEH</sequence>
<keyword evidence="1" id="KW-0472">Membrane</keyword>
<gene>
    <name evidence="2" type="ORF">Aca07nite_88130</name>
</gene>